<dbReference type="AlphaFoldDB" id="A0A6J7SCG4"/>
<proteinExistence type="predicted"/>
<protein>
    <submittedName>
        <fullName evidence="3">Unannotated protein</fullName>
    </submittedName>
</protein>
<dbReference type="GO" id="GO:0016757">
    <property type="term" value="F:glycosyltransferase activity"/>
    <property type="evidence" value="ECO:0007669"/>
    <property type="project" value="InterPro"/>
</dbReference>
<dbReference type="Gene3D" id="3.40.50.2000">
    <property type="entry name" value="Glycogen Phosphorylase B"/>
    <property type="match status" value="1"/>
</dbReference>
<organism evidence="3">
    <name type="scientific">freshwater metagenome</name>
    <dbReference type="NCBI Taxonomy" id="449393"/>
    <lineage>
        <taxon>unclassified sequences</taxon>
        <taxon>metagenomes</taxon>
        <taxon>ecological metagenomes</taxon>
    </lineage>
</organism>
<feature type="domain" description="Glycosyl transferase family 1" evidence="1">
    <location>
        <begin position="177"/>
        <end position="338"/>
    </location>
</feature>
<evidence type="ECO:0000313" key="3">
    <source>
        <dbReference type="EMBL" id="CAB5038178.1"/>
    </source>
</evidence>
<dbReference type="InterPro" id="IPR001296">
    <property type="entry name" value="Glyco_trans_1"/>
</dbReference>
<reference evidence="3" key="1">
    <citation type="submission" date="2020-05" db="EMBL/GenBank/DDBJ databases">
        <authorList>
            <person name="Chiriac C."/>
            <person name="Salcher M."/>
            <person name="Ghai R."/>
            <person name="Kavagutti S V."/>
        </authorList>
    </citation>
    <scope>NUCLEOTIDE SEQUENCE</scope>
</reference>
<name>A0A6J7SCG4_9ZZZZ</name>
<dbReference type="EMBL" id="CAFBIZ010000159">
    <property type="protein sequence ID" value="CAB4851260.1"/>
    <property type="molecule type" value="Genomic_DNA"/>
</dbReference>
<dbReference type="SUPFAM" id="SSF53756">
    <property type="entry name" value="UDP-Glycosyltransferase/glycogen phosphorylase"/>
    <property type="match status" value="1"/>
</dbReference>
<evidence type="ECO:0000313" key="2">
    <source>
        <dbReference type="EMBL" id="CAB4851260.1"/>
    </source>
</evidence>
<dbReference type="EMBL" id="CAFBPU010000051">
    <property type="protein sequence ID" value="CAB5038178.1"/>
    <property type="molecule type" value="Genomic_DNA"/>
</dbReference>
<sequence>MSRPTYDVSVVTTVRDVADARLHRIVGALADVGLTVEVLGFGTAEGAPPQASAVRIAPRRGAAGRIASSLASPWRARGRVVLVLDPDAVPSAWVRRLAGHPLVVDLSEDYAALLNDRAWARGLVGALSRWGARASTALAGRADLTVVADTHVPPMAARNRVVLRNLPYGDYLPPPTAPDPEPRALYIGDLRISRGLFDMIEAVAAAPGWTLDLVGPVSSTEESALTSRLACDDVRGRVRLHGRRPPREAWELARGAWVGFSLLHDTPAFRDAMPSKVFEYLTAGLAVVASPLPRQAELLTASAAGTVVDGPDAATAALRAYVAEPALLEMQRAAAREWAPVEDEEYSRFAGAVMALARTRGR</sequence>
<gene>
    <name evidence="2" type="ORF">UFOPK3268_01195</name>
    <name evidence="3" type="ORF">UFOPK4150_01963</name>
</gene>
<accession>A0A6J7SCG4</accession>
<evidence type="ECO:0000259" key="1">
    <source>
        <dbReference type="Pfam" id="PF00534"/>
    </source>
</evidence>
<dbReference type="Pfam" id="PF00534">
    <property type="entry name" value="Glycos_transf_1"/>
    <property type="match status" value="1"/>
</dbReference>